<dbReference type="Gene3D" id="3.40.50.80">
    <property type="entry name" value="Nucleotide-binding domain of ferredoxin-NADP reductase (FNR) module"/>
    <property type="match status" value="1"/>
</dbReference>
<comment type="cofactor">
    <cofactor evidence="1 9 10">
        <name>FAD</name>
        <dbReference type="ChEBI" id="CHEBI:57692"/>
    </cofactor>
</comment>
<protein>
    <recommendedName>
        <fullName evidence="10">NADH-cytochrome b5 reductase</fullName>
        <ecNumber evidence="10">1.6.2.2</ecNumber>
    </recommendedName>
</protein>
<organism evidence="12 13">
    <name type="scientific">Conoideocrella luteorostrata</name>
    <dbReference type="NCBI Taxonomy" id="1105319"/>
    <lineage>
        <taxon>Eukaryota</taxon>
        <taxon>Fungi</taxon>
        <taxon>Dikarya</taxon>
        <taxon>Ascomycota</taxon>
        <taxon>Pezizomycotina</taxon>
        <taxon>Sordariomycetes</taxon>
        <taxon>Hypocreomycetidae</taxon>
        <taxon>Hypocreales</taxon>
        <taxon>Clavicipitaceae</taxon>
        <taxon>Conoideocrella</taxon>
    </lineage>
</organism>
<name>A0AAJ0G1A2_9HYPO</name>
<comment type="caution">
    <text evidence="12">The sequence shown here is derived from an EMBL/GenBank/DDBJ whole genome shotgun (WGS) entry which is preliminary data.</text>
</comment>
<dbReference type="PRINTS" id="PR00406">
    <property type="entry name" value="CYTB5RDTASE"/>
</dbReference>
<evidence type="ECO:0000259" key="11">
    <source>
        <dbReference type="PROSITE" id="PS51384"/>
    </source>
</evidence>
<keyword evidence="8" id="KW-0472">Membrane</keyword>
<feature type="binding site" evidence="9">
    <location>
        <position position="134"/>
    </location>
    <ligand>
        <name>FAD</name>
        <dbReference type="ChEBI" id="CHEBI:57692"/>
    </ligand>
</feature>
<dbReference type="Gene3D" id="2.40.30.10">
    <property type="entry name" value="Translation factors"/>
    <property type="match status" value="1"/>
</dbReference>
<dbReference type="GO" id="GO:0090524">
    <property type="term" value="F:cytochrome-b5 reductase activity, acting on NADH"/>
    <property type="evidence" value="ECO:0007669"/>
    <property type="project" value="UniProtKB-EC"/>
</dbReference>
<comment type="similarity">
    <text evidence="3 10">Belongs to the flavoprotein pyridine nucleotide cytochrome reductase family.</text>
</comment>
<reference evidence="12" key="1">
    <citation type="submission" date="2023-06" db="EMBL/GenBank/DDBJ databases">
        <title>Conoideocrella luteorostrata (Hypocreales: Clavicipitaceae), a potential biocontrol fungus for elongate hemlock scale in United States Christmas tree production areas.</title>
        <authorList>
            <person name="Barrett H."/>
            <person name="Lovett B."/>
            <person name="Macias A.M."/>
            <person name="Stajich J.E."/>
            <person name="Kasson M.T."/>
        </authorList>
    </citation>
    <scope>NUCLEOTIDE SEQUENCE</scope>
    <source>
        <strain evidence="12">ARSEF 14590</strain>
    </source>
</reference>
<dbReference type="GO" id="GO:0005741">
    <property type="term" value="C:mitochondrial outer membrane"/>
    <property type="evidence" value="ECO:0007669"/>
    <property type="project" value="UniProtKB-SubCell"/>
</dbReference>
<keyword evidence="4 9" id="KW-0285">Flavoprotein</keyword>
<feature type="binding site" evidence="9">
    <location>
        <position position="111"/>
    </location>
    <ligand>
        <name>FAD</name>
        <dbReference type="ChEBI" id="CHEBI:57692"/>
    </ligand>
</feature>
<evidence type="ECO:0000313" key="13">
    <source>
        <dbReference type="Proteomes" id="UP001251528"/>
    </source>
</evidence>
<dbReference type="PROSITE" id="PS51384">
    <property type="entry name" value="FAD_FR"/>
    <property type="match status" value="1"/>
</dbReference>
<evidence type="ECO:0000256" key="9">
    <source>
        <dbReference type="PIRSR" id="PIRSR601834-1"/>
    </source>
</evidence>
<evidence type="ECO:0000313" key="12">
    <source>
        <dbReference type="EMBL" id="KAK2609095.1"/>
    </source>
</evidence>
<comment type="subcellular location">
    <subcellularLocation>
        <location evidence="2">Mitochondrion outer membrane</location>
        <topology evidence="2">Single-pass membrane protein</topology>
    </subcellularLocation>
</comment>
<feature type="binding site" evidence="9">
    <location>
        <position position="110"/>
    </location>
    <ligand>
        <name>FAD</name>
        <dbReference type="ChEBI" id="CHEBI:57692"/>
    </ligand>
</feature>
<feature type="binding site" evidence="9">
    <location>
        <position position="128"/>
    </location>
    <ligand>
        <name>FAD</name>
        <dbReference type="ChEBI" id="CHEBI:57692"/>
    </ligand>
</feature>
<dbReference type="FunFam" id="3.40.50.80:FF:000009">
    <property type="entry name" value="NADH-cytochrome b5 reductase"/>
    <property type="match status" value="1"/>
</dbReference>
<keyword evidence="7 10" id="KW-0520">NAD</keyword>
<feature type="binding site" evidence="9">
    <location>
        <position position="136"/>
    </location>
    <ligand>
        <name>FAD</name>
        <dbReference type="ChEBI" id="CHEBI:57692"/>
    </ligand>
</feature>
<dbReference type="CDD" id="cd06183">
    <property type="entry name" value="cyt_b5_reduct_like"/>
    <property type="match status" value="1"/>
</dbReference>
<dbReference type="InterPro" id="IPR001709">
    <property type="entry name" value="Flavoprot_Pyr_Nucl_cyt_Rdtase"/>
</dbReference>
<dbReference type="Pfam" id="PF00970">
    <property type="entry name" value="FAD_binding_6"/>
    <property type="match status" value="1"/>
</dbReference>
<keyword evidence="13" id="KW-1185">Reference proteome</keyword>
<sequence>MATRILARSRPAATIIGTLAAGSLAVGITSKFLLQDGFAARADSPSSPRKIFGAGPAFFSLPLESADMLNHNTRLLRFKFQDEEAVSGLSVASSVLTLSWPKGSYFPVVRPYTPVITDEPGRLNIVVKQYPSGKSSTHLHALQPGQSLFFLASLKGPQWKPNACPHVTLIAGGAGITPVYQLSQAILRNPDDKTALTVVFGVNSDQDILLKKEFQEWETKFPGRFKAVYTVSHPVEGSPYRKGYVTKELLEEVAPRDATMETKVFVCGPPAMESALVGDRRRKGVLEELGYRKDQIHKF</sequence>
<dbReference type="InterPro" id="IPR039261">
    <property type="entry name" value="FNR_nucleotide-bd"/>
</dbReference>
<dbReference type="PANTHER" id="PTHR19370">
    <property type="entry name" value="NADH-CYTOCHROME B5 REDUCTASE"/>
    <property type="match status" value="1"/>
</dbReference>
<evidence type="ECO:0000256" key="7">
    <source>
        <dbReference type="ARBA" id="ARBA00023027"/>
    </source>
</evidence>
<dbReference type="AlphaFoldDB" id="A0AAJ0G1A2"/>
<dbReference type="EC" id="1.6.2.2" evidence="10"/>
<evidence type="ECO:0000256" key="10">
    <source>
        <dbReference type="RuleBase" id="RU361226"/>
    </source>
</evidence>
<dbReference type="SUPFAM" id="SSF63380">
    <property type="entry name" value="Riboflavin synthase domain-like"/>
    <property type="match status" value="1"/>
</dbReference>
<evidence type="ECO:0000256" key="6">
    <source>
        <dbReference type="ARBA" id="ARBA00023002"/>
    </source>
</evidence>
<proteinExistence type="inferred from homology"/>
<evidence type="ECO:0000256" key="5">
    <source>
        <dbReference type="ARBA" id="ARBA00022827"/>
    </source>
</evidence>
<evidence type="ECO:0000256" key="3">
    <source>
        <dbReference type="ARBA" id="ARBA00006105"/>
    </source>
</evidence>
<accession>A0AAJ0G1A2</accession>
<dbReference type="Proteomes" id="UP001251528">
    <property type="component" value="Unassembled WGS sequence"/>
</dbReference>
<evidence type="ECO:0000256" key="8">
    <source>
        <dbReference type="ARBA" id="ARBA00023136"/>
    </source>
</evidence>
<dbReference type="InterPro" id="IPR001433">
    <property type="entry name" value="OxRdtase_FAD/NAD-bd"/>
</dbReference>
<comment type="catalytic activity">
    <reaction evidence="10">
        <text>2 Fe(III)-[cytochrome b5] + NADH = 2 Fe(II)-[cytochrome b5] + NAD(+) + H(+)</text>
        <dbReference type="Rhea" id="RHEA:46680"/>
        <dbReference type="Rhea" id="RHEA-COMP:10438"/>
        <dbReference type="Rhea" id="RHEA-COMP:10439"/>
        <dbReference type="ChEBI" id="CHEBI:15378"/>
        <dbReference type="ChEBI" id="CHEBI:29033"/>
        <dbReference type="ChEBI" id="CHEBI:29034"/>
        <dbReference type="ChEBI" id="CHEBI:57540"/>
        <dbReference type="ChEBI" id="CHEBI:57945"/>
        <dbReference type="EC" id="1.6.2.2"/>
    </reaction>
</comment>
<dbReference type="PANTHER" id="PTHR19370:SF101">
    <property type="entry name" value="NADH-CYTOCHROME B5 REDUCTASE"/>
    <property type="match status" value="1"/>
</dbReference>
<dbReference type="PRINTS" id="PR00371">
    <property type="entry name" value="FPNCR"/>
</dbReference>
<keyword evidence="6 10" id="KW-0560">Oxidoreductase</keyword>
<dbReference type="InterPro" id="IPR017927">
    <property type="entry name" value="FAD-bd_FR_type"/>
</dbReference>
<evidence type="ECO:0000256" key="2">
    <source>
        <dbReference type="ARBA" id="ARBA00004572"/>
    </source>
</evidence>
<feature type="binding site" evidence="9">
    <location>
        <position position="177"/>
    </location>
    <ligand>
        <name>FAD</name>
        <dbReference type="ChEBI" id="CHEBI:57692"/>
    </ligand>
</feature>
<dbReference type="InterPro" id="IPR001834">
    <property type="entry name" value="CBR-like"/>
</dbReference>
<feature type="binding site" evidence="9">
    <location>
        <position position="112"/>
    </location>
    <ligand>
        <name>FAD</name>
        <dbReference type="ChEBI" id="CHEBI:57692"/>
    </ligand>
</feature>
<feature type="binding site" evidence="9">
    <location>
        <position position="126"/>
    </location>
    <ligand>
        <name>FAD</name>
        <dbReference type="ChEBI" id="CHEBI:57692"/>
    </ligand>
</feature>
<dbReference type="EMBL" id="JASWJB010000027">
    <property type="protein sequence ID" value="KAK2609095.1"/>
    <property type="molecule type" value="Genomic_DNA"/>
</dbReference>
<feature type="domain" description="FAD-binding FR-type" evidence="11">
    <location>
        <begin position="56"/>
        <end position="164"/>
    </location>
</feature>
<keyword evidence="5 9" id="KW-0274">FAD</keyword>
<evidence type="ECO:0000256" key="1">
    <source>
        <dbReference type="ARBA" id="ARBA00001974"/>
    </source>
</evidence>
<gene>
    <name evidence="12" type="ORF">QQS21_002322</name>
</gene>
<evidence type="ECO:0000256" key="4">
    <source>
        <dbReference type="ARBA" id="ARBA00022630"/>
    </source>
</evidence>
<dbReference type="GO" id="GO:0006696">
    <property type="term" value="P:ergosterol biosynthetic process"/>
    <property type="evidence" value="ECO:0007669"/>
    <property type="project" value="TreeGrafter"/>
</dbReference>
<dbReference type="InterPro" id="IPR008333">
    <property type="entry name" value="Cbr1-like_FAD-bd_dom"/>
</dbReference>
<dbReference type="Pfam" id="PF00175">
    <property type="entry name" value="NAD_binding_1"/>
    <property type="match status" value="1"/>
</dbReference>
<dbReference type="InterPro" id="IPR017938">
    <property type="entry name" value="Riboflavin_synthase-like_b-brl"/>
</dbReference>
<dbReference type="SUPFAM" id="SSF52343">
    <property type="entry name" value="Ferredoxin reductase-like, C-terminal NADP-linked domain"/>
    <property type="match status" value="1"/>
</dbReference>